<dbReference type="RefSeq" id="WP_233089264.1">
    <property type="nucleotide sequence ID" value="NZ_BAABWN010000007.1"/>
</dbReference>
<organism evidence="9 10">
    <name type="scientific">Sessilibacter corallicola</name>
    <dbReference type="NCBI Taxonomy" id="2904075"/>
    <lineage>
        <taxon>Bacteria</taxon>
        <taxon>Pseudomonadati</taxon>
        <taxon>Pseudomonadota</taxon>
        <taxon>Gammaproteobacteria</taxon>
        <taxon>Cellvibrionales</taxon>
        <taxon>Cellvibrionaceae</taxon>
        <taxon>Sessilibacter</taxon>
    </lineage>
</organism>
<sequence length="208" mass="22221">MFEIIAAGGWLMLPIILCSLAVVGIVLERYWTLTPEKIAPKHLLGEVWGGLQKKQMNAESLKRLKQNSALGAILAAGISNSRHGRDVMKDSIEEAANQVIHDMERYLGILGTIAAVAPLLGLLGTVIGMINVFTAIMVQGTGNAGALAGGISEALITTAAGLCVAIPAMMAHRFYQRRIDTLVVTMEQEAVKLVDAIHGDRKVDVKVV</sequence>
<keyword evidence="2" id="KW-1003">Cell membrane</keyword>
<feature type="transmembrane region" description="Helical" evidence="7">
    <location>
        <begin position="144"/>
        <end position="168"/>
    </location>
</feature>
<evidence type="ECO:0000256" key="5">
    <source>
        <dbReference type="ARBA" id="ARBA00023136"/>
    </source>
</evidence>
<keyword evidence="6" id="KW-0653">Protein transport</keyword>
<protein>
    <submittedName>
        <fullName evidence="9">MotA/TolQ/ExbB proton channel family protein</fullName>
    </submittedName>
</protein>
<comment type="caution">
    <text evidence="9">The sequence shown here is derived from an EMBL/GenBank/DDBJ whole genome shotgun (WGS) entry which is preliminary data.</text>
</comment>
<evidence type="ECO:0000256" key="6">
    <source>
        <dbReference type="RuleBase" id="RU004057"/>
    </source>
</evidence>
<evidence type="ECO:0000256" key="2">
    <source>
        <dbReference type="ARBA" id="ARBA00022475"/>
    </source>
</evidence>
<keyword evidence="5 7" id="KW-0472">Membrane</keyword>
<evidence type="ECO:0000256" key="3">
    <source>
        <dbReference type="ARBA" id="ARBA00022692"/>
    </source>
</evidence>
<keyword evidence="4 7" id="KW-1133">Transmembrane helix</keyword>
<name>A0ABQ0AA20_9GAMM</name>
<reference evidence="9 10" key="1">
    <citation type="submission" date="2024-04" db="EMBL/GenBank/DDBJ databases">
        <title>Draft genome sequence of Sessilibacter corallicola NBRC 116591.</title>
        <authorList>
            <person name="Miyakawa T."/>
            <person name="Kusuya Y."/>
            <person name="Miura T."/>
        </authorList>
    </citation>
    <scope>NUCLEOTIDE SEQUENCE [LARGE SCALE GENOMIC DNA]</scope>
    <source>
        <strain evidence="9 10">KU-00831-HH</strain>
    </source>
</reference>
<comment type="similarity">
    <text evidence="6">Belongs to the exbB/tolQ family.</text>
</comment>
<evidence type="ECO:0000313" key="10">
    <source>
        <dbReference type="Proteomes" id="UP001465153"/>
    </source>
</evidence>
<dbReference type="Proteomes" id="UP001465153">
    <property type="component" value="Unassembled WGS sequence"/>
</dbReference>
<comment type="subcellular location">
    <subcellularLocation>
        <location evidence="1">Cell membrane</location>
        <topology evidence="1">Multi-pass membrane protein</topology>
    </subcellularLocation>
    <subcellularLocation>
        <location evidence="6">Membrane</location>
        <topology evidence="6">Multi-pass membrane protein</topology>
    </subcellularLocation>
</comment>
<feature type="domain" description="MotA/TolQ/ExbB proton channel" evidence="8">
    <location>
        <begin position="66"/>
        <end position="187"/>
    </location>
</feature>
<evidence type="ECO:0000313" key="9">
    <source>
        <dbReference type="EMBL" id="GAA6168489.1"/>
    </source>
</evidence>
<proteinExistence type="inferred from homology"/>
<feature type="transmembrane region" description="Helical" evidence="7">
    <location>
        <begin position="6"/>
        <end position="27"/>
    </location>
</feature>
<dbReference type="EMBL" id="BAABWN010000007">
    <property type="protein sequence ID" value="GAA6168489.1"/>
    <property type="molecule type" value="Genomic_DNA"/>
</dbReference>
<dbReference type="InterPro" id="IPR002898">
    <property type="entry name" value="MotA_ExbB_proton_chnl"/>
</dbReference>
<dbReference type="PANTHER" id="PTHR30625">
    <property type="entry name" value="PROTEIN TOLQ"/>
    <property type="match status" value="1"/>
</dbReference>
<keyword evidence="6" id="KW-0813">Transport</keyword>
<gene>
    <name evidence="9" type="ORF">NBRC116591_23000</name>
</gene>
<dbReference type="InterPro" id="IPR050790">
    <property type="entry name" value="ExbB/TolQ_transport"/>
</dbReference>
<dbReference type="PANTHER" id="PTHR30625:SF11">
    <property type="entry name" value="MOTA_TOLQ_EXBB PROTON CHANNEL DOMAIN-CONTAINING PROTEIN"/>
    <property type="match status" value="1"/>
</dbReference>
<evidence type="ECO:0000259" key="8">
    <source>
        <dbReference type="Pfam" id="PF01618"/>
    </source>
</evidence>
<evidence type="ECO:0000256" key="1">
    <source>
        <dbReference type="ARBA" id="ARBA00004651"/>
    </source>
</evidence>
<keyword evidence="3 7" id="KW-0812">Transmembrane</keyword>
<feature type="transmembrane region" description="Helical" evidence="7">
    <location>
        <begin position="106"/>
        <end position="138"/>
    </location>
</feature>
<evidence type="ECO:0000256" key="7">
    <source>
        <dbReference type="SAM" id="Phobius"/>
    </source>
</evidence>
<dbReference type="Pfam" id="PF01618">
    <property type="entry name" value="MotA_ExbB"/>
    <property type="match status" value="1"/>
</dbReference>
<evidence type="ECO:0000256" key="4">
    <source>
        <dbReference type="ARBA" id="ARBA00022989"/>
    </source>
</evidence>
<keyword evidence="10" id="KW-1185">Reference proteome</keyword>
<accession>A0ABQ0AA20</accession>